<dbReference type="EMBL" id="CAMGYJ010000006">
    <property type="protein sequence ID" value="CAI0433860.1"/>
    <property type="molecule type" value="Genomic_DNA"/>
</dbReference>
<keyword evidence="2" id="KW-1185">Reference proteome</keyword>
<evidence type="ECO:0000313" key="1">
    <source>
        <dbReference type="EMBL" id="CAI0433860.1"/>
    </source>
</evidence>
<organism evidence="1 2">
    <name type="scientific">Linum tenue</name>
    <dbReference type="NCBI Taxonomy" id="586396"/>
    <lineage>
        <taxon>Eukaryota</taxon>
        <taxon>Viridiplantae</taxon>
        <taxon>Streptophyta</taxon>
        <taxon>Embryophyta</taxon>
        <taxon>Tracheophyta</taxon>
        <taxon>Spermatophyta</taxon>
        <taxon>Magnoliopsida</taxon>
        <taxon>eudicotyledons</taxon>
        <taxon>Gunneridae</taxon>
        <taxon>Pentapetalae</taxon>
        <taxon>rosids</taxon>
        <taxon>fabids</taxon>
        <taxon>Malpighiales</taxon>
        <taxon>Linaceae</taxon>
        <taxon>Linum</taxon>
    </lineage>
</organism>
<sequence>MRVVLEVEFMSSVSIPIWISFQLAES</sequence>
<dbReference type="Proteomes" id="UP001154282">
    <property type="component" value="Unassembled WGS sequence"/>
</dbReference>
<evidence type="ECO:0000313" key="2">
    <source>
        <dbReference type="Proteomes" id="UP001154282"/>
    </source>
</evidence>
<dbReference type="AlphaFoldDB" id="A0AAV0LJT5"/>
<proteinExistence type="predicted"/>
<protein>
    <submittedName>
        <fullName evidence="1">Uncharacterized protein</fullName>
    </submittedName>
</protein>
<gene>
    <name evidence="1" type="ORF">LITE_LOCUS24066</name>
</gene>
<name>A0AAV0LJT5_9ROSI</name>
<reference evidence="1" key="1">
    <citation type="submission" date="2022-08" db="EMBL/GenBank/DDBJ databases">
        <authorList>
            <person name="Gutierrez-Valencia J."/>
        </authorList>
    </citation>
    <scope>NUCLEOTIDE SEQUENCE</scope>
</reference>
<accession>A0AAV0LJT5</accession>
<comment type="caution">
    <text evidence="1">The sequence shown here is derived from an EMBL/GenBank/DDBJ whole genome shotgun (WGS) entry which is preliminary data.</text>
</comment>